<evidence type="ECO:0000259" key="7">
    <source>
        <dbReference type="PROSITE" id="PS51372"/>
    </source>
</evidence>
<name>A0A6G8B1I6_9LACO</name>
<dbReference type="PROSITE" id="PS51372">
    <property type="entry name" value="PRD_2"/>
    <property type="match status" value="1"/>
</dbReference>
<organism evidence="8 9">
    <name type="scientific">Weissella coleopterorum</name>
    <dbReference type="NCBI Taxonomy" id="2714949"/>
    <lineage>
        <taxon>Bacteria</taxon>
        <taxon>Bacillati</taxon>
        <taxon>Bacillota</taxon>
        <taxon>Bacilli</taxon>
        <taxon>Lactobacillales</taxon>
        <taxon>Lactobacillaceae</taxon>
        <taxon>Weissella</taxon>
    </lineage>
</organism>
<keyword evidence="3" id="KW-0805">Transcription regulation</keyword>
<keyword evidence="1" id="KW-0808">Transferase</keyword>
<dbReference type="InterPro" id="IPR036388">
    <property type="entry name" value="WH-like_DNA-bd_sf"/>
</dbReference>
<dbReference type="GO" id="GO:0009401">
    <property type="term" value="P:phosphoenolpyruvate-dependent sugar phosphotransferase system"/>
    <property type="evidence" value="ECO:0007669"/>
    <property type="project" value="InterPro"/>
</dbReference>
<protein>
    <submittedName>
        <fullName evidence="8">PTS transporter subunit EIIA</fullName>
    </submittedName>
</protein>
<dbReference type="Gene3D" id="3.40.930.10">
    <property type="entry name" value="Mannitol-specific EII, Chain A"/>
    <property type="match status" value="1"/>
</dbReference>
<proteinExistence type="predicted"/>
<dbReference type="Gene3D" id="3.40.50.2300">
    <property type="match status" value="1"/>
</dbReference>
<keyword evidence="9" id="KW-1185">Reference proteome</keyword>
<dbReference type="Pfam" id="PF00359">
    <property type="entry name" value="PTS_EIIA_2"/>
    <property type="match status" value="1"/>
</dbReference>
<feature type="domain" description="PTS EIIB type-2" evidence="6">
    <location>
        <begin position="382"/>
        <end position="472"/>
    </location>
</feature>
<evidence type="ECO:0000256" key="4">
    <source>
        <dbReference type="ARBA" id="ARBA00023163"/>
    </source>
</evidence>
<evidence type="ECO:0000256" key="1">
    <source>
        <dbReference type="ARBA" id="ARBA00022679"/>
    </source>
</evidence>
<dbReference type="RefSeq" id="WP_166011503.1">
    <property type="nucleotide sequence ID" value="NZ_CP049888.1"/>
</dbReference>
<dbReference type="PANTHER" id="PTHR30185:SF18">
    <property type="entry name" value="TRANSCRIPTIONAL REGULATOR MTLR"/>
    <property type="match status" value="1"/>
</dbReference>
<reference evidence="8 9" key="1">
    <citation type="submission" date="2020-03" db="EMBL/GenBank/DDBJ databases">
        <title>Weissella sp. nov., isolated from Cybister lewisianus.</title>
        <authorList>
            <person name="Hyun D.-W."/>
            <person name="Bae J.-W."/>
        </authorList>
    </citation>
    <scope>NUCLEOTIDE SEQUENCE [LARGE SCALE GENOMIC DNA]</scope>
    <source>
        <strain evidence="8 9">HDW19</strain>
    </source>
</reference>
<evidence type="ECO:0000313" key="9">
    <source>
        <dbReference type="Proteomes" id="UP000500741"/>
    </source>
</evidence>
<keyword evidence="4" id="KW-0804">Transcription</keyword>
<evidence type="ECO:0000256" key="2">
    <source>
        <dbReference type="ARBA" id="ARBA00022737"/>
    </source>
</evidence>
<dbReference type="EMBL" id="CP049888">
    <property type="protein sequence ID" value="QIL51174.1"/>
    <property type="molecule type" value="Genomic_DNA"/>
</dbReference>
<dbReference type="Gene3D" id="1.10.1790.10">
    <property type="entry name" value="PRD domain"/>
    <property type="match status" value="1"/>
</dbReference>
<feature type="domain" description="PRD" evidence="7">
    <location>
        <begin position="270"/>
        <end position="376"/>
    </location>
</feature>
<dbReference type="Gene3D" id="1.10.10.10">
    <property type="entry name" value="Winged helix-like DNA-binding domain superfamily/Winged helix DNA-binding domain"/>
    <property type="match status" value="1"/>
</dbReference>
<dbReference type="GO" id="GO:0008982">
    <property type="term" value="F:protein-N(PI)-phosphohistidine-sugar phosphotransferase activity"/>
    <property type="evidence" value="ECO:0007669"/>
    <property type="project" value="InterPro"/>
</dbReference>
<evidence type="ECO:0000313" key="8">
    <source>
        <dbReference type="EMBL" id="QIL51174.1"/>
    </source>
</evidence>
<dbReference type="PANTHER" id="PTHR30185">
    <property type="entry name" value="CRYPTIC BETA-GLUCOSIDE BGL OPERON ANTITERMINATOR"/>
    <property type="match status" value="1"/>
</dbReference>
<dbReference type="SUPFAM" id="SSF63520">
    <property type="entry name" value="PTS-regulatory domain, PRD"/>
    <property type="match status" value="1"/>
</dbReference>
<dbReference type="SUPFAM" id="SSF55804">
    <property type="entry name" value="Phoshotransferase/anion transport protein"/>
    <property type="match status" value="1"/>
</dbReference>
<dbReference type="KEGG" id="wco:G7084_07655"/>
<dbReference type="InterPro" id="IPR036634">
    <property type="entry name" value="PRD_sf"/>
</dbReference>
<feature type="domain" description="PTS EIIA type-2" evidence="5">
    <location>
        <begin position="522"/>
        <end position="663"/>
    </location>
</feature>
<dbReference type="InterPro" id="IPR036095">
    <property type="entry name" value="PTS_EIIB-like_sf"/>
</dbReference>
<evidence type="ECO:0000259" key="6">
    <source>
        <dbReference type="PROSITE" id="PS51099"/>
    </source>
</evidence>
<dbReference type="AlphaFoldDB" id="A0A6G8B1I6"/>
<dbReference type="InterPro" id="IPR050661">
    <property type="entry name" value="BglG_antiterminators"/>
</dbReference>
<dbReference type="InterPro" id="IPR002178">
    <property type="entry name" value="PTS_EIIA_type-2_dom"/>
</dbReference>
<evidence type="ECO:0000259" key="5">
    <source>
        <dbReference type="PROSITE" id="PS51094"/>
    </source>
</evidence>
<dbReference type="InterPro" id="IPR011608">
    <property type="entry name" value="PRD"/>
</dbReference>
<evidence type="ECO:0000256" key="3">
    <source>
        <dbReference type="ARBA" id="ARBA00023015"/>
    </source>
</evidence>
<sequence>MLILKSKILKPLLEASYFLTIDEIISTTQITKRTFFYQLSKLNHWLADDLNLEPVENIRHMGYFLPENTKKALNRTSVSLKPQLSIQARQNNIIFKMINEPDPVSLKTFADCYQVSKKTIISDLKTIQKVLPPNLKLKTSNQGHLISGPKVEQRSLIFQFFETIDLSQIETFHQNKIEKMLTDFEKATGNKLSNSSQELLKKYFSWYFKYISIADNRLSKIISQSNNILGIQWANKILSQTFQISSLPEANYLVNTIFQTQLNSANEDYGYKHEMNQIAEKIIHRFSNISGVEFNDQTLINHLATHLITAYYRINNQQPVNDLELKPIFHNYRQLIRLTDYAIDPFRSIVKYPISNAELALISLYFGGILENQVLPKNNEQALVLVVCGNGLGTSQILRQQLQKMYPNLLFQISFDNLSPDSQELQQAQLIISTVHLENNFSVPVVVVHPLPTDQDLYAINLQLTQLKLIPNNSSIEALLDIIDMYCKVNDYTGLRKSLSNYLDPIAKLKPLLHENYQPGLIELLDQRIQTQTTSLTLTEAIAMVNQPLFNDQITTLQYADDIIDLIKNNGPYMMLNQNILLAHGKTNNHVLGTGFSILILEKPISLDHNNYLIDIIICFATINESAHLQGLSDLLKIVTNPTNVNQLRHSKNKQDILAILEI</sequence>
<dbReference type="SUPFAM" id="SSF52794">
    <property type="entry name" value="PTS system IIB component-like"/>
    <property type="match status" value="1"/>
</dbReference>
<dbReference type="InterPro" id="IPR013011">
    <property type="entry name" value="PTS_EIIB_2"/>
</dbReference>
<accession>A0A6G8B1I6</accession>
<dbReference type="InterPro" id="IPR016152">
    <property type="entry name" value="PTrfase/Anion_transptr"/>
</dbReference>
<dbReference type="Proteomes" id="UP000500741">
    <property type="component" value="Chromosome"/>
</dbReference>
<dbReference type="PROSITE" id="PS51094">
    <property type="entry name" value="PTS_EIIA_TYPE_2"/>
    <property type="match status" value="1"/>
</dbReference>
<dbReference type="PROSITE" id="PS51099">
    <property type="entry name" value="PTS_EIIB_TYPE_2"/>
    <property type="match status" value="1"/>
</dbReference>
<dbReference type="GO" id="GO:0006355">
    <property type="term" value="P:regulation of DNA-templated transcription"/>
    <property type="evidence" value="ECO:0007669"/>
    <property type="project" value="InterPro"/>
</dbReference>
<gene>
    <name evidence="8" type="ORF">G7084_07655</name>
</gene>
<dbReference type="Pfam" id="PF00874">
    <property type="entry name" value="PRD"/>
    <property type="match status" value="1"/>
</dbReference>
<keyword evidence="2" id="KW-0677">Repeat</keyword>